<dbReference type="RefSeq" id="WP_090707930.1">
    <property type="nucleotide sequence ID" value="NZ_FOVM01000001.1"/>
</dbReference>
<dbReference type="SUPFAM" id="SSF51161">
    <property type="entry name" value="Trimeric LpxA-like enzymes"/>
    <property type="match status" value="1"/>
</dbReference>
<dbReference type="STRING" id="995034.SAMN05216219_0133"/>
<reference evidence="5" key="1">
    <citation type="submission" date="2016-10" db="EMBL/GenBank/DDBJ databases">
        <authorList>
            <person name="Varghese N."/>
            <person name="Submissions S."/>
        </authorList>
    </citation>
    <scope>NUCLEOTIDE SEQUENCE [LARGE SCALE GENOMIC DNA]</scope>
    <source>
        <strain evidence="5">CGMCC 1.11101</strain>
    </source>
</reference>
<proteinExistence type="predicted"/>
<dbReference type="PANTHER" id="PTHR43300">
    <property type="entry name" value="ACETYLTRANSFERASE"/>
    <property type="match status" value="1"/>
</dbReference>
<evidence type="ECO:0000256" key="1">
    <source>
        <dbReference type="PIRSR" id="PIRSR620019-1"/>
    </source>
</evidence>
<feature type="domain" description="PglD N-terminal" evidence="3">
    <location>
        <begin position="5"/>
        <end position="90"/>
    </location>
</feature>
<feature type="active site" description="Proton acceptor" evidence="1">
    <location>
        <position position="146"/>
    </location>
</feature>
<sequence>MTTPLIVIGAGGFGREALDVVVAINRATVEPFFELVGVVDSNLSESNRGRLDARGVRYLGTEDEWFNSRRSAQFVVGVGDPSVRSRIVERWTSAGYDAATLVHPSVGIGEQSTIGQGSIICAGAQISTNVSIAEHVHLNPNSTVGHDSIIEDFASINPGAIISGDVRVGLCSLVGAGAVVLQGLEVGPFATVGAAACVVRDVPSRVTVKGVPAR</sequence>
<keyword evidence="5" id="KW-1185">Reference proteome</keyword>
<accession>A0A1I4YDB9</accession>
<dbReference type="Pfam" id="PF17836">
    <property type="entry name" value="PglD_N"/>
    <property type="match status" value="1"/>
</dbReference>
<dbReference type="CDD" id="cd03360">
    <property type="entry name" value="LbH_AT_putative"/>
    <property type="match status" value="1"/>
</dbReference>
<dbReference type="EMBL" id="FOVM01000001">
    <property type="protein sequence ID" value="SFN35976.1"/>
    <property type="molecule type" value="Genomic_DNA"/>
</dbReference>
<protein>
    <recommendedName>
        <fullName evidence="3">PglD N-terminal domain-containing protein</fullName>
    </recommendedName>
</protein>
<dbReference type="NCBIfam" id="TIGR03570">
    <property type="entry name" value="NeuD_NnaD"/>
    <property type="match status" value="1"/>
</dbReference>
<dbReference type="Gene3D" id="3.40.50.20">
    <property type="match status" value="1"/>
</dbReference>
<evidence type="ECO:0000256" key="2">
    <source>
        <dbReference type="PIRSR" id="PIRSR620019-2"/>
    </source>
</evidence>
<evidence type="ECO:0000313" key="5">
    <source>
        <dbReference type="Proteomes" id="UP000198867"/>
    </source>
</evidence>
<dbReference type="Proteomes" id="UP000198867">
    <property type="component" value="Unassembled WGS sequence"/>
</dbReference>
<organism evidence="4 5">
    <name type="scientific">Mycetocola miduiensis</name>
    <dbReference type="NCBI Taxonomy" id="995034"/>
    <lineage>
        <taxon>Bacteria</taxon>
        <taxon>Bacillati</taxon>
        <taxon>Actinomycetota</taxon>
        <taxon>Actinomycetes</taxon>
        <taxon>Micrococcales</taxon>
        <taxon>Microbacteriaceae</taxon>
        <taxon>Mycetocola</taxon>
    </lineage>
</organism>
<dbReference type="InterPro" id="IPR011004">
    <property type="entry name" value="Trimer_LpxA-like_sf"/>
</dbReference>
<dbReference type="InterPro" id="IPR050179">
    <property type="entry name" value="Trans_hexapeptide_repeat"/>
</dbReference>
<feature type="site" description="Increases basicity of active site His" evidence="1">
    <location>
        <position position="147"/>
    </location>
</feature>
<evidence type="ECO:0000313" key="4">
    <source>
        <dbReference type="EMBL" id="SFN35976.1"/>
    </source>
</evidence>
<dbReference type="InterPro" id="IPR020019">
    <property type="entry name" value="AcTrfase_PglD-like"/>
</dbReference>
<name>A0A1I4YDB9_9MICO</name>
<dbReference type="PANTHER" id="PTHR43300:SF7">
    <property type="entry name" value="UDP-N-ACETYLBACILLOSAMINE N-ACETYLTRANSFERASE"/>
    <property type="match status" value="1"/>
</dbReference>
<dbReference type="OrthoDB" id="708224at2"/>
<evidence type="ECO:0000259" key="3">
    <source>
        <dbReference type="Pfam" id="PF17836"/>
    </source>
</evidence>
<feature type="binding site" evidence="2">
    <location>
        <position position="79"/>
    </location>
    <ligand>
        <name>substrate</name>
    </ligand>
</feature>
<dbReference type="Gene3D" id="2.160.10.10">
    <property type="entry name" value="Hexapeptide repeat proteins"/>
    <property type="match status" value="1"/>
</dbReference>
<gene>
    <name evidence="4" type="ORF">SAMN05216219_0133</name>
</gene>
<dbReference type="AlphaFoldDB" id="A0A1I4YDB9"/>
<dbReference type="InterPro" id="IPR041561">
    <property type="entry name" value="PglD_N"/>
</dbReference>